<accession>A0ABW0ERF1</accession>
<feature type="region of interest" description="Disordered" evidence="2">
    <location>
        <begin position="186"/>
        <end position="208"/>
    </location>
</feature>
<dbReference type="RefSeq" id="WP_378249860.1">
    <property type="nucleotide sequence ID" value="NZ_JBHSKF010000014.1"/>
</dbReference>
<proteinExistence type="predicted"/>
<reference evidence="5" key="1">
    <citation type="journal article" date="2019" name="Int. J. Syst. Evol. Microbiol.">
        <title>The Global Catalogue of Microorganisms (GCM) 10K type strain sequencing project: providing services to taxonomists for standard genome sequencing and annotation.</title>
        <authorList>
            <consortium name="The Broad Institute Genomics Platform"/>
            <consortium name="The Broad Institute Genome Sequencing Center for Infectious Disease"/>
            <person name="Wu L."/>
            <person name="Ma J."/>
        </authorList>
    </citation>
    <scope>NUCLEOTIDE SEQUENCE [LARGE SCALE GENOMIC DNA]</scope>
    <source>
        <strain evidence="5">CCUG 59778</strain>
    </source>
</reference>
<dbReference type="EMBL" id="JBHSKF010000014">
    <property type="protein sequence ID" value="MFC5289988.1"/>
    <property type="molecule type" value="Genomic_DNA"/>
</dbReference>
<evidence type="ECO:0000259" key="3">
    <source>
        <dbReference type="PROSITE" id="PS51462"/>
    </source>
</evidence>
<dbReference type="Proteomes" id="UP001596157">
    <property type="component" value="Unassembled WGS sequence"/>
</dbReference>
<evidence type="ECO:0000256" key="2">
    <source>
        <dbReference type="SAM" id="MobiDB-lite"/>
    </source>
</evidence>
<dbReference type="Gene3D" id="3.90.79.10">
    <property type="entry name" value="Nucleoside Triphosphate Pyrophosphohydrolase"/>
    <property type="match status" value="1"/>
</dbReference>
<gene>
    <name evidence="4" type="ORF">ACFPM7_23275</name>
</gene>
<dbReference type="InterPro" id="IPR015797">
    <property type="entry name" value="NUDIX_hydrolase-like_dom_sf"/>
</dbReference>
<keyword evidence="5" id="KW-1185">Reference proteome</keyword>
<sequence>MTDRHVFEVVASRDVHVGRILALRVDDVRMPGGAVHSREVVEHLGAVAVAAVDDEGRVALVHQYRHPMGKRLWELPAGLIDHAGEDPLGTAKRELVEEAGLEAADWAVLVDVAASPGFTDELLRVYLATGLTETERVHMGEEEADLEVHRVPLGEAMHMVLAGEVINAAAVAGILAAHTALVGRAPTRPADAPWDDRPTAFTDRVANR</sequence>
<evidence type="ECO:0000256" key="1">
    <source>
        <dbReference type="ARBA" id="ARBA00022801"/>
    </source>
</evidence>
<comment type="caution">
    <text evidence="4">The sequence shown here is derived from an EMBL/GenBank/DDBJ whole genome shotgun (WGS) entry which is preliminary data.</text>
</comment>
<organism evidence="4 5">
    <name type="scientific">Actinokineospora guangxiensis</name>
    <dbReference type="NCBI Taxonomy" id="1490288"/>
    <lineage>
        <taxon>Bacteria</taxon>
        <taxon>Bacillati</taxon>
        <taxon>Actinomycetota</taxon>
        <taxon>Actinomycetes</taxon>
        <taxon>Pseudonocardiales</taxon>
        <taxon>Pseudonocardiaceae</taxon>
        <taxon>Actinokineospora</taxon>
    </lineage>
</organism>
<dbReference type="SUPFAM" id="SSF55811">
    <property type="entry name" value="Nudix"/>
    <property type="match status" value="1"/>
</dbReference>
<feature type="domain" description="Nudix hydrolase" evidence="3">
    <location>
        <begin position="41"/>
        <end position="173"/>
    </location>
</feature>
<dbReference type="PROSITE" id="PS51462">
    <property type="entry name" value="NUDIX"/>
    <property type="match status" value="1"/>
</dbReference>
<keyword evidence="1" id="KW-0378">Hydrolase</keyword>
<protein>
    <submittedName>
        <fullName evidence="4">NUDIX domain-containing protein</fullName>
    </submittedName>
</protein>
<dbReference type="PANTHER" id="PTHR11839:SF31">
    <property type="entry name" value="ADP-RIBOSE PYROPHOSPHATASE"/>
    <property type="match status" value="1"/>
</dbReference>
<dbReference type="InterPro" id="IPR000086">
    <property type="entry name" value="NUDIX_hydrolase_dom"/>
</dbReference>
<dbReference type="PANTHER" id="PTHR11839">
    <property type="entry name" value="UDP/ADP-SUGAR PYROPHOSPHATASE"/>
    <property type="match status" value="1"/>
</dbReference>
<name>A0ABW0ERF1_9PSEU</name>
<evidence type="ECO:0000313" key="4">
    <source>
        <dbReference type="EMBL" id="MFC5289988.1"/>
    </source>
</evidence>
<evidence type="ECO:0000313" key="5">
    <source>
        <dbReference type="Proteomes" id="UP001596157"/>
    </source>
</evidence>
<dbReference type="Pfam" id="PF00293">
    <property type="entry name" value="NUDIX"/>
    <property type="match status" value="1"/>
</dbReference>